<keyword evidence="12" id="KW-1185">Reference proteome</keyword>
<dbReference type="OrthoDB" id="9986677at2759"/>
<evidence type="ECO:0000256" key="9">
    <source>
        <dbReference type="SAM" id="MobiDB-lite"/>
    </source>
</evidence>
<dbReference type="EMBL" id="JACAZI010000020">
    <property type="protein sequence ID" value="KAF7339054.1"/>
    <property type="molecule type" value="Genomic_DNA"/>
</dbReference>
<feature type="transmembrane region" description="Helical" evidence="10">
    <location>
        <begin position="202"/>
        <end position="225"/>
    </location>
</feature>
<evidence type="ECO:0000313" key="12">
    <source>
        <dbReference type="Proteomes" id="UP000620124"/>
    </source>
</evidence>
<feature type="transmembrane region" description="Helical" evidence="10">
    <location>
        <begin position="117"/>
        <end position="137"/>
    </location>
</feature>
<evidence type="ECO:0000256" key="6">
    <source>
        <dbReference type="ARBA" id="ARBA00022927"/>
    </source>
</evidence>
<reference evidence="11" key="1">
    <citation type="submission" date="2020-05" db="EMBL/GenBank/DDBJ databases">
        <title>Mycena genomes resolve the evolution of fungal bioluminescence.</title>
        <authorList>
            <person name="Tsai I.J."/>
        </authorList>
    </citation>
    <scope>NUCLEOTIDE SEQUENCE</scope>
    <source>
        <strain evidence="11">CCC161011</strain>
    </source>
</reference>
<evidence type="ECO:0000256" key="8">
    <source>
        <dbReference type="ARBA" id="ARBA00023136"/>
    </source>
</evidence>
<feature type="transmembrane region" description="Helical" evidence="10">
    <location>
        <begin position="735"/>
        <end position="756"/>
    </location>
</feature>
<keyword evidence="8 10" id="KW-0472">Membrane</keyword>
<feature type="transmembrane region" description="Helical" evidence="10">
    <location>
        <begin position="776"/>
        <end position="801"/>
    </location>
</feature>
<dbReference type="InterPro" id="IPR004648">
    <property type="entry name" value="Oligpept_transpt"/>
</dbReference>
<feature type="transmembrane region" description="Helical" evidence="10">
    <location>
        <begin position="813"/>
        <end position="835"/>
    </location>
</feature>
<organism evidence="11 12">
    <name type="scientific">Mycena venus</name>
    <dbReference type="NCBI Taxonomy" id="2733690"/>
    <lineage>
        <taxon>Eukaryota</taxon>
        <taxon>Fungi</taxon>
        <taxon>Dikarya</taxon>
        <taxon>Basidiomycota</taxon>
        <taxon>Agaricomycotina</taxon>
        <taxon>Agaricomycetes</taxon>
        <taxon>Agaricomycetidae</taxon>
        <taxon>Agaricales</taxon>
        <taxon>Marasmiineae</taxon>
        <taxon>Mycenaceae</taxon>
        <taxon>Mycena</taxon>
    </lineage>
</organism>
<comment type="subcellular location">
    <subcellularLocation>
        <location evidence="1">Membrane</location>
        <topology evidence="1">Multi-pass membrane protein</topology>
    </subcellularLocation>
</comment>
<comment type="caution">
    <text evidence="11">The sequence shown here is derived from an EMBL/GenBank/DDBJ whole genome shotgun (WGS) entry which is preliminary data.</text>
</comment>
<dbReference type="NCBIfam" id="TIGR00728">
    <property type="entry name" value="OPT_sfam"/>
    <property type="match status" value="2"/>
</dbReference>
<name>A0A8H7CIL7_9AGAR</name>
<dbReference type="GO" id="GO:0015031">
    <property type="term" value="P:protein transport"/>
    <property type="evidence" value="ECO:0007669"/>
    <property type="project" value="UniProtKB-KW"/>
</dbReference>
<feature type="transmembrane region" description="Helical" evidence="10">
    <location>
        <begin position="168"/>
        <end position="190"/>
    </location>
</feature>
<feature type="compositionally biased region" description="Basic and acidic residues" evidence="9">
    <location>
        <begin position="23"/>
        <end position="33"/>
    </location>
</feature>
<proteinExistence type="inferred from homology"/>
<keyword evidence="6" id="KW-0653">Protein transport</keyword>
<dbReference type="GO" id="GO:0016020">
    <property type="term" value="C:membrane"/>
    <property type="evidence" value="ECO:0007669"/>
    <property type="project" value="UniProtKB-SubCell"/>
</dbReference>
<feature type="transmembrane region" description="Helical" evidence="10">
    <location>
        <begin position="352"/>
        <end position="370"/>
    </location>
</feature>
<gene>
    <name evidence="11" type="ORF">MVEN_01981600</name>
</gene>
<evidence type="ECO:0000256" key="1">
    <source>
        <dbReference type="ARBA" id="ARBA00004141"/>
    </source>
</evidence>
<evidence type="ECO:0000256" key="5">
    <source>
        <dbReference type="ARBA" id="ARBA00022856"/>
    </source>
</evidence>
<evidence type="ECO:0000256" key="10">
    <source>
        <dbReference type="SAM" id="Phobius"/>
    </source>
</evidence>
<evidence type="ECO:0000256" key="7">
    <source>
        <dbReference type="ARBA" id="ARBA00022989"/>
    </source>
</evidence>
<comment type="similarity">
    <text evidence="2">Belongs to the oligopeptide OPT transporter family.</text>
</comment>
<feature type="region of interest" description="Disordered" evidence="9">
    <location>
        <begin position="1"/>
        <end position="34"/>
    </location>
</feature>
<protein>
    <submittedName>
        <fullName evidence="11">Oligopeptide transporter 3</fullName>
    </submittedName>
</protein>
<keyword evidence="3" id="KW-0813">Transport</keyword>
<feature type="compositionally biased region" description="Basic and acidic residues" evidence="9">
    <location>
        <begin position="1"/>
        <end position="15"/>
    </location>
</feature>
<feature type="transmembrane region" description="Helical" evidence="10">
    <location>
        <begin position="583"/>
        <end position="605"/>
    </location>
</feature>
<keyword evidence="5" id="KW-0571">Peptide transport</keyword>
<dbReference type="GO" id="GO:0035673">
    <property type="term" value="F:oligopeptide transmembrane transporter activity"/>
    <property type="evidence" value="ECO:0007669"/>
    <property type="project" value="InterPro"/>
</dbReference>
<keyword evidence="4 10" id="KW-0812">Transmembrane</keyword>
<feature type="transmembrane region" description="Helical" evidence="10">
    <location>
        <begin position="90"/>
        <end position="110"/>
    </location>
</feature>
<sequence length="863" mass="96423">MVIDDPVRRASDVERTPSAPSLGDEKYDEKNEKSSIQIAEPVMGEVYDDVRAIDLDDNGKERPIVTDVDVATRLISLEDEPTLPAFTFRMWFLGLGLSCFGAVLGQIFYFRPQTISVSQLFLQIFAYILGVLMQEIIPGPGNERYGYKTPNNAFWRFMNPGPFNLKEHVAITIFASTAAGSALAISIFAADDLYYNIQPNAGVGIFTLIGSQLLGYGLGGIMRAFLVYPTYMVYPSLLPTVQLFDALHRGKKIFLQKKRVRFFWSCFIGIFIWEWFPEVIYCAVSIAPVLLLTASQAYSTEHSRESAYSASPSVTAPGLPGFSAVRRVTKDSASLLSVSIGTMLVGNIHSHSTFSLISIIYLVQAVAVRLPTQYSRYRMSHEGQTSIIFPRRWFARCPLHTTFHSTIALFRGAYLHVRLLSSHPLFIYCRPVLTRAYHASIAFCALYANNVWQAQNFPWLSQELFYENGTQYDQLAILDENFRLDPAALAVQGLPWFASSQVLYKIGTNLSIGATITHVALWYGKDIIEVIKRYRAGDAYDPHLAKMKVYPEVPMWWYILVFIGSFAMAMATIYTGGSGMPGWGLVVGIIISAVFLPFVTTVYAITGFTTSMQNLVQIIGASIMPGSPQTNMYFTLYGFNTLQQALALVQDLKMGVTIHQASAARDVHSSMSWHCSWAAFLNYVIMKVIISTHREILLDVQGSNIWSGQQVQTFNADSVSWGALGNILYAPSGRYGIVPFSILIGLIVPVPFYILHRFYPKLGANHVMTPVLCWTLGYLSVGINTSVFTTFLLALFSQYYLRRYRPRWFRKYNFLLSAALDGGTQVMVFVFTFAVGGGSGKVSTMPNWALNPVGNPDYCMRLT</sequence>
<evidence type="ECO:0000313" key="11">
    <source>
        <dbReference type="EMBL" id="KAF7339054.1"/>
    </source>
</evidence>
<dbReference type="PANTHER" id="PTHR22601">
    <property type="entry name" value="ISP4 LIKE PROTEIN"/>
    <property type="match status" value="1"/>
</dbReference>
<accession>A0A8H7CIL7</accession>
<dbReference type="InterPro" id="IPR004813">
    <property type="entry name" value="OPT"/>
</dbReference>
<evidence type="ECO:0000256" key="4">
    <source>
        <dbReference type="ARBA" id="ARBA00022692"/>
    </source>
</evidence>
<evidence type="ECO:0000256" key="3">
    <source>
        <dbReference type="ARBA" id="ARBA00022448"/>
    </source>
</evidence>
<feature type="transmembrane region" description="Helical" evidence="10">
    <location>
        <begin position="556"/>
        <end position="577"/>
    </location>
</feature>
<evidence type="ECO:0000256" key="2">
    <source>
        <dbReference type="ARBA" id="ARBA00008807"/>
    </source>
</evidence>
<dbReference type="Proteomes" id="UP000620124">
    <property type="component" value="Unassembled WGS sequence"/>
</dbReference>
<feature type="transmembrane region" description="Helical" evidence="10">
    <location>
        <begin position="260"/>
        <end position="276"/>
    </location>
</feature>
<dbReference type="Pfam" id="PF03169">
    <property type="entry name" value="OPT"/>
    <property type="match status" value="2"/>
</dbReference>
<dbReference type="AlphaFoldDB" id="A0A8H7CIL7"/>
<keyword evidence="7 10" id="KW-1133">Transmembrane helix</keyword>